<sequence length="600" mass="64211">MDSAVGSSRPSAVVQVDDRQRDVLRWYASLSSAAEADRAWPEGAVIVLHGDLTPDEGELALLGCRTVTEVSADDVRHGTAERSIPASARYVLVVAAREEFDLRLARDIVAFGRRIGLPVGTLPARSTGELGFMLRRMALARRARPGRHVVVDAADSSSVAGDAAQFADPGAREVHSVSVYGHGNESHVKIGEKFICSHGVDRFPEQDCACAEHGLRLCRLDEIRCVWIHLGSCGALIPDWRRSVPASNFVDAFASSYAATVCGSLYRMPTSRAAIVTHELNRLAGSAPGGDDPSAGTLCLGDPVLLAHTGAVLDKQAVVTGLRAELDAVASRSARWSQDQERLRTLTRTLHDAREELTALRLAGGPASRGGPPAGVGWIDSASGWAARTARVLSAAHERQLYDETARAEVNRCLTKTEDLARRFEQDLVPFVASVPAVGARDVERAMKSGLIFGAKRPGELCTCRLCGLPVYVTTARNVASDRESFWAQCDVCGHLARSPDAVRFPLITVPAPGVVGVRFFGINRTDPTARVIVDIDDGVGTLHTRTVHEIAGGEEARVRCDPMGSGPSLRVRALVVSGFAMWFARATVPSARLLGPPPP</sequence>
<organism evidence="1">
    <name type="scientific">Streptomyces sp. SANK 60405</name>
    <dbReference type="NCBI Taxonomy" id="689687"/>
    <lineage>
        <taxon>Bacteria</taxon>
        <taxon>Bacillati</taxon>
        <taxon>Actinomycetota</taxon>
        <taxon>Actinomycetes</taxon>
        <taxon>Kitasatosporales</taxon>
        <taxon>Streptomycetaceae</taxon>
        <taxon>Streptomyces</taxon>
    </lineage>
</organism>
<evidence type="ECO:0000313" key="1">
    <source>
        <dbReference type="EMBL" id="BAJ05897.1"/>
    </source>
</evidence>
<accession>D4QF34</accession>
<dbReference type="AlphaFoldDB" id="D4QF34"/>
<name>D4QF34_9ACTN</name>
<reference evidence="1" key="1">
    <citation type="journal article" date="2010" name="ChemBioChem">
        <title>The biosynthesis of liposidomycin-like A-90289 antibiotics featuring a new type of sulfotransferase.</title>
        <authorList>
            <person name="Funabashi M."/>
            <person name="Baba S."/>
            <person name="Nonaka K."/>
            <person name="Hosobuchi M."/>
            <person name="Fujita Y."/>
            <person name="Shibata T."/>
            <person name="Van Lanene S.G."/>
        </authorList>
    </citation>
    <scope>NUCLEOTIDE SEQUENCE</scope>
    <source>
        <strain evidence="1">SANK 60405</strain>
    </source>
</reference>
<gene>
    <name evidence="1" type="primary">lipU</name>
</gene>
<proteinExistence type="predicted"/>
<protein>
    <submittedName>
        <fullName evidence="1">Uncharacterized protein lipU</fullName>
    </submittedName>
</protein>
<dbReference type="EMBL" id="AB530986">
    <property type="protein sequence ID" value="BAJ05897.1"/>
    <property type="molecule type" value="Genomic_DNA"/>
</dbReference>